<dbReference type="Pfam" id="PF24956">
    <property type="entry name" value="Msl2-3_C"/>
    <property type="match status" value="1"/>
</dbReference>
<dbReference type="Pfam" id="PF25237">
    <property type="entry name" value="MSL2_3"/>
    <property type="match status" value="1"/>
</dbReference>
<dbReference type="PANTHER" id="PTHR43634:SF2">
    <property type="entry name" value="LOW CONDUCTANCE MECHANOSENSITIVE CHANNEL YNAI"/>
    <property type="match status" value="1"/>
</dbReference>
<evidence type="ECO:0008006" key="14">
    <source>
        <dbReference type="Google" id="ProtNLM"/>
    </source>
</evidence>
<reference evidence="12" key="3">
    <citation type="submission" date="2020-12" db="UniProtKB">
        <authorList>
            <consortium name="EnsemblPlants"/>
        </authorList>
    </citation>
    <scope>IDENTIFICATION</scope>
</reference>
<dbReference type="GO" id="GO:0016020">
    <property type="term" value="C:membrane"/>
    <property type="evidence" value="ECO:0007669"/>
    <property type="project" value="UniProtKB-SubCell"/>
</dbReference>
<dbReference type="Proteomes" id="UP000006727">
    <property type="component" value="Chromosome 2"/>
</dbReference>
<dbReference type="GO" id="GO:0071470">
    <property type="term" value="P:cellular response to osmotic stress"/>
    <property type="evidence" value="ECO:0000318"/>
    <property type="project" value="GO_Central"/>
</dbReference>
<feature type="transmembrane region" description="Helical" evidence="7">
    <location>
        <begin position="240"/>
        <end position="264"/>
    </location>
</feature>
<evidence type="ECO:0000259" key="10">
    <source>
        <dbReference type="Pfam" id="PF25237"/>
    </source>
</evidence>
<evidence type="ECO:0000256" key="5">
    <source>
        <dbReference type="ARBA" id="ARBA00023136"/>
    </source>
</evidence>
<proteinExistence type="inferred from homology"/>
<feature type="transmembrane region" description="Helical" evidence="7">
    <location>
        <begin position="91"/>
        <end position="113"/>
    </location>
</feature>
<dbReference type="KEGG" id="ppp:112274789"/>
<feature type="domain" description="Mechanosensitive ion channel MscS" evidence="8">
    <location>
        <begin position="288"/>
        <end position="358"/>
    </location>
</feature>
<feature type="transmembrane region" description="Helical" evidence="7">
    <location>
        <begin position="201"/>
        <end position="219"/>
    </location>
</feature>
<dbReference type="InterPro" id="IPR010920">
    <property type="entry name" value="LSM_dom_sf"/>
</dbReference>
<dbReference type="GO" id="GO:0009526">
    <property type="term" value="C:plastid envelope"/>
    <property type="evidence" value="ECO:0000318"/>
    <property type="project" value="GO_Central"/>
</dbReference>
<keyword evidence="5 7" id="KW-0472">Membrane</keyword>
<protein>
    <recommendedName>
        <fullName evidence="14">MscS-Like mechanosensitive ion channel</fullName>
    </recommendedName>
</protein>
<dbReference type="EnsemblPlants" id="Pp3c2_38000V3.1">
    <property type="protein sequence ID" value="Pp3c2_38000V3.1"/>
    <property type="gene ID" value="Pp3c2_38000"/>
</dbReference>
<sequence>MATSQLRCWHVPCSAGSSKPLLLRAQQSASWLGSSTSGLIRLNALTLRLNSFPIGSRIFLGSVARVSLGTKASASLTTRAIVTSTYTAQRFVVPVLSCTPLLIGRICSGVQTLPPVLRLYVASVGLWVFALLGLVPFVRLFWTLITKKDDNWETSQTRTVLTTYIRPIVLWTGIIMMCRALDSVELASEASTVIKLRFIHFMRSLATVTVFALCAGSLIQHVQKYLMKRTSLKDSRSMSLTFVGNAVSTSVWVAAVCLFLELLGFSTHKWLAAGGVGTVLLTLAGREIFTNFLSSMMIHVTKPFVESEWIQTKIEGQEVVGTVERVGWWSPTVIRGSEREAVLVPNHKFSVSVVRNFTQKTHWRIKTHIGINHRDVQKISNIVADMRKVLANHPEIEQKRLHRRVFFDHINSQNLALMIIVSCFVKTSRFEEYLRVKEVILLDLLKVVAHHGGRLATPLRSMQRTVDDSESRPVSSDGSQARPILLNTVLTKSGDADQKVTSNNPMFDQKSYVRKQSFKESAQTVEAQAVVSVASDTKDQSDPLSKWKARKSISRHVSFNKGVPATSTLQNPPAKSPDDEPG</sequence>
<dbReference type="PANTHER" id="PTHR43634">
    <property type="entry name" value="OW CONDUCTANCE MECHANOSENSITIVE CHANNEL"/>
    <property type="match status" value="1"/>
</dbReference>
<evidence type="ECO:0000256" key="1">
    <source>
        <dbReference type="ARBA" id="ARBA00004141"/>
    </source>
</evidence>
<dbReference type="GeneID" id="112274789"/>
<comment type="subcellular location">
    <subcellularLocation>
        <location evidence="1">Membrane</location>
        <topology evidence="1">Multi-pass membrane protein</topology>
    </subcellularLocation>
</comment>
<keyword evidence="3 7" id="KW-0812">Transmembrane</keyword>
<evidence type="ECO:0000256" key="6">
    <source>
        <dbReference type="SAM" id="MobiDB-lite"/>
    </source>
</evidence>
<keyword evidence="13" id="KW-1185">Reference proteome</keyword>
<comment type="similarity">
    <text evidence="2">Belongs to the MscS (TC 1.A.23) family.</text>
</comment>
<organism evidence="11">
    <name type="scientific">Physcomitrium patens</name>
    <name type="common">Spreading-leaved earth moss</name>
    <name type="synonym">Physcomitrella patens</name>
    <dbReference type="NCBI Taxonomy" id="3218"/>
    <lineage>
        <taxon>Eukaryota</taxon>
        <taxon>Viridiplantae</taxon>
        <taxon>Streptophyta</taxon>
        <taxon>Embryophyta</taxon>
        <taxon>Bryophyta</taxon>
        <taxon>Bryophytina</taxon>
        <taxon>Bryopsida</taxon>
        <taxon>Funariidae</taxon>
        <taxon>Funariales</taxon>
        <taxon>Funariaceae</taxon>
        <taxon>Physcomitrium</taxon>
    </lineage>
</organism>
<dbReference type="InterPro" id="IPR006685">
    <property type="entry name" value="MscS_channel_2nd"/>
</dbReference>
<evidence type="ECO:0000313" key="13">
    <source>
        <dbReference type="Proteomes" id="UP000006727"/>
    </source>
</evidence>
<dbReference type="Gramene" id="Pp3c2_38000V3.1">
    <property type="protein sequence ID" value="Pp3c2_38000V3.1"/>
    <property type="gene ID" value="Pp3c2_38000"/>
</dbReference>
<dbReference type="InterPro" id="IPR056876">
    <property type="entry name" value="Msl2-3_C"/>
</dbReference>
<feature type="transmembrane region" description="Helical" evidence="7">
    <location>
        <begin position="270"/>
        <end position="289"/>
    </location>
</feature>
<dbReference type="STRING" id="3218.A0A2K1L4M0"/>
<feature type="domain" description="Mechanosensitive ion channel protein 2/3 C-terminal" evidence="9">
    <location>
        <begin position="363"/>
        <end position="448"/>
    </location>
</feature>
<keyword evidence="4 7" id="KW-1133">Transmembrane helix</keyword>
<reference evidence="11 13" key="1">
    <citation type="journal article" date="2008" name="Science">
        <title>The Physcomitrella genome reveals evolutionary insights into the conquest of land by plants.</title>
        <authorList>
            <person name="Rensing S."/>
            <person name="Lang D."/>
            <person name="Zimmer A."/>
            <person name="Terry A."/>
            <person name="Salamov A."/>
            <person name="Shapiro H."/>
            <person name="Nishiyama T."/>
            <person name="Perroud P.-F."/>
            <person name="Lindquist E."/>
            <person name="Kamisugi Y."/>
            <person name="Tanahashi T."/>
            <person name="Sakakibara K."/>
            <person name="Fujita T."/>
            <person name="Oishi K."/>
            <person name="Shin-I T."/>
            <person name="Kuroki Y."/>
            <person name="Toyoda A."/>
            <person name="Suzuki Y."/>
            <person name="Hashimoto A."/>
            <person name="Yamaguchi K."/>
            <person name="Sugano A."/>
            <person name="Kohara Y."/>
            <person name="Fujiyama A."/>
            <person name="Anterola A."/>
            <person name="Aoki S."/>
            <person name="Ashton N."/>
            <person name="Barbazuk W.B."/>
            <person name="Barker E."/>
            <person name="Bennetzen J."/>
            <person name="Bezanilla M."/>
            <person name="Blankenship R."/>
            <person name="Cho S.H."/>
            <person name="Dutcher S."/>
            <person name="Estelle M."/>
            <person name="Fawcett J.A."/>
            <person name="Gundlach H."/>
            <person name="Hanada K."/>
            <person name="Heyl A."/>
            <person name="Hicks K.A."/>
            <person name="Hugh J."/>
            <person name="Lohr M."/>
            <person name="Mayer K."/>
            <person name="Melkozernov A."/>
            <person name="Murata T."/>
            <person name="Nelson D."/>
            <person name="Pils B."/>
            <person name="Prigge M."/>
            <person name="Reiss B."/>
            <person name="Renner T."/>
            <person name="Rombauts S."/>
            <person name="Rushton P."/>
            <person name="Sanderfoot A."/>
            <person name="Schween G."/>
            <person name="Shiu S.-H."/>
            <person name="Stueber K."/>
            <person name="Theodoulou F.L."/>
            <person name="Tu H."/>
            <person name="Van de Peer Y."/>
            <person name="Verrier P.J."/>
            <person name="Waters E."/>
            <person name="Wood A."/>
            <person name="Yang L."/>
            <person name="Cove D."/>
            <person name="Cuming A."/>
            <person name="Hasebe M."/>
            <person name="Lucas S."/>
            <person name="Mishler D.B."/>
            <person name="Reski R."/>
            <person name="Grigoriev I."/>
            <person name="Quatrano R.S."/>
            <person name="Boore J.L."/>
        </authorList>
    </citation>
    <scope>NUCLEOTIDE SEQUENCE [LARGE SCALE GENOMIC DNA]</scope>
    <source>
        <strain evidence="12 13">cv. Gransden 2004</strain>
    </source>
</reference>
<accession>A0A2K1L4M0</accession>
<feature type="region of interest" description="Disordered" evidence="6">
    <location>
        <begin position="555"/>
        <end position="582"/>
    </location>
</feature>
<dbReference type="EnsemblPlants" id="Pp3c2_38000V3.5">
    <property type="protein sequence ID" value="Pp3c2_38000V3.5"/>
    <property type="gene ID" value="Pp3c2_38000"/>
</dbReference>
<reference evidence="11 13" key="2">
    <citation type="journal article" date="2018" name="Plant J.">
        <title>The Physcomitrella patens chromosome-scale assembly reveals moss genome structure and evolution.</title>
        <authorList>
            <person name="Lang D."/>
            <person name="Ullrich K.K."/>
            <person name="Murat F."/>
            <person name="Fuchs J."/>
            <person name="Jenkins J."/>
            <person name="Haas F.B."/>
            <person name="Piednoel M."/>
            <person name="Gundlach H."/>
            <person name="Van Bel M."/>
            <person name="Meyberg R."/>
            <person name="Vives C."/>
            <person name="Morata J."/>
            <person name="Symeonidi A."/>
            <person name="Hiss M."/>
            <person name="Muchero W."/>
            <person name="Kamisugi Y."/>
            <person name="Saleh O."/>
            <person name="Blanc G."/>
            <person name="Decker E.L."/>
            <person name="van Gessel N."/>
            <person name="Grimwood J."/>
            <person name="Hayes R.D."/>
            <person name="Graham S.W."/>
            <person name="Gunter L.E."/>
            <person name="McDaniel S.F."/>
            <person name="Hoernstein S.N.W."/>
            <person name="Larsson A."/>
            <person name="Li F.W."/>
            <person name="Perroud P.F."/>
            <person name="Phillips J."/>
            <person name="Ranjan P."/>
            <person name="Rokshar D.S."/>
            <person name="Rothfels C.J."/>
            <person name="Schneider L."/>
            <person name="Shu S."/>
            <person name="Stevenson D.W."/>
            <person name="Thummler F."/>
            <person name="Tillich M."/>
            <person name="Villarreal Aguilar J.C."/>
            <person name="Widiez T."/>
            <person name="Wong G.K."/>
            <person name="Wymore A."/>
            <person name="Zhang Y."/>
            <person name="Zimmer A.D."/>
            <person name="Quatrano R.S."/>
            <person name="Mayer K.F.X."/>
            <person name="Goodstein D."/>
            <person name="Casacuberta J.M."/>
            <person name="Vandepoele K."/>
            <person name="Reski R."/>
            <person name="Cuming A.C."/>
            <person name="Tuskan G.A."/>
            <person name="Maumus F."/>
            <person name="Salse J."/>
            <person name="Schmutz J."/>
            <person name="Rensing S.A."/>
        </authorList>
    </citation>
    <scope>NUCLEOTIDE SEQUENCE [LARGE SCALE GENOMIC DNA]</scope>
    <source>
        <strain evidence="12 13">cv. Gransden 2004</strain>
    </source>
</reference>
<evidence type="ECO:0000256" key="7">
    <source>
        <dbReference type="SAM" id="Phobius"/>
    </source>
</evidence>
<dbReference type="Gene3D" id="1.10.287.1260">
    <property type="match status" value="1"/>
</dbReference>
<evidence type="ECO:0000313" key="12">
    <source>
        <dbReference type="EnsemblPlants" id="Pp3c2_38000V3.1"/>
    </source>
</evidence>
<dbReference type="Pfam" id="PF00924">
    <property type="entry name" value="MS_channel_2nd"/>
    <property type="match status" value="1"/>
</dbReference>
<dbReference type="SUPFAM" id="SSF50182">
    <property type="entry name" value="Sm-like ribonucleoproteins"/>
    <property type="match status" value="1"/>
</dbReference>
<evidence type="ECO:0000259" key="8">
    <source>
        <dbReference type="Pfam" id="PF00924"/>
    </source>
</evidence>
<evidence type="ECO:0000313" key="11">
    <source>
        <dbReference type="EMBL" id="PNR60976.1"/>
    </source>
</evidence>
<dbReference type="PaxDb" id="3218-PP1S1_164V6.1"/>
<evidence type="ECO:0000256" key="2">
    <source>
        <dbReference type="ARBA" id="ARBA00008017"/>
    </source>
</evidence>
<dbReference type="OrthoDB" id="1676006at2759"/>
<dbReference type="Gramene" id="Pp3c2_38000V3.5">
    <property type="protein sequence ID" value="Pp3c2_38000V3.5"/>
    <property type="gene ID" value="Pp3c2_38000"/>
</dbReference>
<dbReference type="RefSeq" id="XP_024360326.1">
    <property type="nucleotide sequence ID" value="XM_024504558.2"/>
</dbReference>
<evidence type="ECO:0000256" key="4">
    <source>
        <dbReference type="ARBA" id="ARBA00022989"/>
    </source>
</evidence>
<dbReference type="EMBL" id="ABEU02000002">
    <property type="protein sequence ID" value="PNR60976.1"/>
    <property type="molecule type" value="Genomic_DNA"/>
</dbReference>
<gene>
    <name evidence="12" type="primary">LOC112274789</name>
    <name evidence="11" type="ORF">PHYPA_003769</name>
</gene>
<dbReference type="InterPro" id="IPR057483">
    <property type="entry name" value="MSL2/3_TM_dom"/>
</dbReference>
<dbReference type="InterPro" id="IPR023408">
    <property type="entry name" value="MscS_beta-dom_sf"/>
</dbReference>
<feature type="transmembrane region" description="Helical" evidence="7">
    <location>
        <begin position="119"/>
        <end position="142"/>
    </location>
</feature>
<dbReference type="AlphaFoldDB" id="A0A2K1L4M0"/>
<evidence type="ECO:0000259" key="9">
    <source>
        <dbReference type="Pfam" id="PF24956"/>
    </source>
</evidence>
<feature type="domain" description="Mechanosensitive channel protein 2/3 transmembrane" evidence="10">
    <location>
        <begin position="157"/>
        <end position="286"/>
    </location>
</feature>
<evidence type="ECO:0000256" key="3">
    <source>
        <dbReference type="ARBA" id="ARBA00022692"/>
    </source>
</evidence>
<name>A0A2K1L4M0_PHYPA</name>
<dbReference type="Gene3D" id="2.30.30.60">
    <property type="match status" value="1"/>
</dbReference>
<feature type="region of interest" description="Disordered" evidence="6">
    <location>
        <begin position="460"/>
        <end position="479"/>
    </location>
</feature>
<dbReference type="InterPro" id="IPR045042">
    <property type="entry name" value="YnaI-like"/>
</dbReference>
<dbReference type="GO" id="GO:0005216">
    <property type="term" value="F:monoatomic ion channel activity"/>
    <property type="evidence" value="ECO:0000318"/>
    <property type="project" value="GO_Central"/>
</dbReference>